<sequence length="349" mass="40285">MAWSCCVNQIPIEDKSYNRNVHAVAVDGNVFFFSNCSKENGMEIHIFHPKTGTWDFLATPQEMIGDEQRPPKGKQTYFVVAYNHEVYVRVGEGLEMSGPEIYVFNTRSLRWRCVQTTGDVPTGHMGVSACAHNGHLYMCVNCFVRAYSWRLHIFALELSTMRWEIVNAGGWSTGSAYSPQSIVPYKNRIYLLFDCIRFPRNGPNVGIRYFDLATMVWGSLHPPGTKPFLKQQRIPFVYRECLYVLLNDDDTAPLVGKLKRNEVAMKFSFERNEWEQVWFKGIAPPVTFDLVCVVENTSIFISLVRKEVYILEFLPSLRTMCFQAINKYNLDSSLLPPRLKRELLMYTHP</sequence>
<dbReference type="Pfam" id="PF24681">
    <property type="entry name" value="Kelch_KLHDC2_KLHL20_DRC7"/>
    <property type="match status" value="1"/>
</dbReference>
<dbReference type="InterPro" id="IPR015915">
    <property type="entry name" value="Kelch-typ_b-propeller"/>
</dbReference>
<gene>
    <name evidence="1" type="ORF">R5R35_007498</name>
</gene>
<dbReference type="GO" id="GO:0005737">
    <property type="term" value="C:cytoplasm"/>
    <property type="evidence" value="ECO:0007669"/>
    <property type="project" value="TreeGrafter"/>
</dbReference>
<reference evidence="1 2" key="1">
    <citation type="submission" date="2024-03" db="EMBL/GenBank/DDBJ databases">
        <title>The genome assembly and annotation of the cricket Gryllus longicercus Weissman &amp; Gray.</title>
        <authorList>
            <person name="Szrajer S."/>
            <person name="Gray D."/>
            <person name="Ylla G."/>
        </authorList>
    </citation>
    <scope>NUCLEOTIDE SEQUENCE [LARGE SCALE GENOMIC DNA]</scope>
    <source>
        <strain evidence="1">DAG 2021-001</strain>
        <tissue evidence="1">Whole body minus gut</tissue>
    </source>
</reference>
<keyword evidence="2" id="KW-1185">Reference proteome</keyword>
<comment type="caution">
    <text evidence="1">The sequence shown here is derived from an EMBL/GenBank/DDBJ whole genome shotgun (WGS) entry which is preliminary data.</text>
</comment>
<dbReference type="PANTHER" id="PTHR46461">
    <property type="entry name" value="KELCH DOMAIN-CONTAINING PROTEIN 3"/>
    <property type="match status" value="1"/>
</dbReference>
<dbReference type="PANTHER" id="PTHR46461:SF1">
    <property type="entry name" value="KELCH DOMAIN-CONTAINING PROTEIN 3"/>
    <property type="match status" value="1"/>
</dbReference>
<evidence type="ECO:0000313" key="2">
    <source>
        <dbReference type="Proteomes" id="UP001378592"/>
    </source>
</evidence>
<dbReference type="GO" id="GO:0003682">
    <property type="term" value="F:chromatin binding"/>
    <property type="evidence" value="ECO:0007669"/>
    <property type="project" value="InterPro"/>
</dbReference>
<accession>A0AAN9Z4Q5</accession>
<name>A0AAN9Z4Q5_9ORTH</name>
<organism evidence="1 2">
    <name type="scientific">Gryllus longicercus</name>
    <dbReference type="NCBI Taxonomy" id="2509291"/>
    <lineage>
        <taxon>Eukaryota</taxon>
        <taxon>Metazoa</taxon>
        <taxon>Ecdysozoa</taxon>
        <taxon>Arthropoda</taxon>
        <taxon>Hexapoda</taxon>
        <taxon>Insecta</taxon>
        <taxon>Pterygota</taxon>
        <taxon>Neoptera</taxon>
        <taxon>Polyneoptera</taxon>
        <taxon>Orthoptera</taxon>
        <taxon>Ensifera</taxon>
        <taxon>Gryllidea</taxon>
        <taxon>Grylloidea</taxon>
        <taxon>Gryllidae</taxon>
        <taxon>Gryllinae</taxon>
        <taxon>Gryllus</taxon>
    </lineage>
</organism>
<dbReference type="AlphaFoldDB" id="A0AAN9Z4Q5"/>
<dbReference type="Proteomes" id="UP001378592">
    <property type="component" value="Unassembled WGS sequence"/>
</dbReference>
<proteinExistence type="predicted"/>
<protein>
    <submittedName>
        <fullName evidence="1">Uncharacterized protein</fullName>
    </submittedName>
</protein>
<dbReference type="EMBL" id="JAZDUA010000101">
    <property type="protein sequence ID" value="KAK7868048.1"/>
    <property type="molecule type" value="Genomic_DNA"/>
</dbReference>
<evidence type="ECO:0000313" key="1">
    <source>
        <dbReference type="EMBL" id="KAK7868048.1"/>
    </source>
</evidence>
<dbReference type="Gene3D" id="2.120.10.80">
    <property type="entry name" value="Kelch-type beta propeller"/>
    <property type="match status" value="1"/>
</dbReference>
<dbReference type="SUPFAM" id="SSF50965">
    <property type="entry name" value="Galactose oxidase, central domain"/>
    <property type="match status" value="1"/>
</dbReference>
<dbReference type="InterPro" id="IPR052637">
    <property type="entry name" value="KLHDC3-like"/>
</dbReference>
<dbReference type="InterPro" id="IPR011043">
    <property type="entry name" value="Gal_Oxase/kelch_b-propeller"/>
</dbReference>